<evidence type="ECO:0000313" key="2">
    <source>
        <dbReference type="Proteomes" id="UP000593765"/>
    </source>
</evidence>
<name>A0A7M2X2P5_9BACT</name>
<gene>
    <name evidence="1" type="ORF">IPV69_06625</name>
</gene>
<proteinExistence type="predicted"/>
<sequence>MDTSASMIAIVLISMLAGCRSTKPPAAVAIGPDLSIARDGHWLVITSDQTPEIRINYLEAYCRPGSTDADWVKQTVIKHKTEDVEVPAGGKRIVIRDTLADGVIVDHTITAGRGEIDFRVVAHNPTNQPSLAHWAQPCVRLGLFCGFADPPKNSPTDYLGKCFIYRNGKQVRMPFEPWATEARYVPGQVWCPAHVPRADVNPRPLSPVVPSNGLIGCESGDGKFLFATAWEPYQELFQGVARCLHSDFRIGGLAAGETKVIRGKVYVVPNDEAALLTRYQRDFPEHIR</sequence>
<reference evidence="1 2" key="1">
    <citation type="submission" date="2020-10" db="EMBL/GenBank/DDBJ databases">
        <title>Wide distribution of Phycisphaera-like planctomycetes from WD2101 soil group in peatlands and genome analysis of the first cultivated representative.</title>
        <authorList>
            <person name="Dedysh S.N."/>
            <person name="Beletsky A.V."/>
            <person name="Ivanova A."/>
            <person name="Kulichevskaya I.S."/>
            <person name="Suzina N.E."/>
            <person name="Philippov D.A."/>
            <person name="Rakitin A.L."/>
            <person name="Mardanov A.V."/>
            <person name="Ravin N.V."/>
        </authorList>
    </citation>
    <scope>NUCLEOTIDE SEQUENCE [LARGE SCALE GENOMIC DNA]</scope>
    <source>
        <strain evidence="1 2">M1803</strain>
    </source>
</reference>
<dbReference type="KEGG" id="hbs:IPV69_06625"/>
<keyword evidence="2" id="KW-1185">Reference proteome</keyword>
<dbReference type="AlphaFoldDB" id="A0A7M2X2P5"/>
<accession>A0A7M2X2P5</accession>
<protein>
    <submittedName>
        <fullName evidence="1">Uncharacterized protein</fullName>
    </submittedName>
</protein>
<dbReference type="RefSeq" id="WP_206294138.1">
    <property type="nucleotide sequence ID" value="NZ_CP063458.1"/>
</dbReference>
<organism evidence="1 2">
    <name type="scientific">Humisphaera borealis</name>
    <dbReference type="NCBI Taxonomy" id="2807512"/>
    <lineage>
        <taxon>Bacteria</taxon>
        <taxon>Pseudomonadati</taxon>
        <taxon>Planctomycetota</taxon>
        <taxon>Phycisphaerae</taxon>
        <taxon>Tepidisphaerales</taxon>
        <taxon>Tepidisphaeraceae</taxon>
        <taxon>Humisphaera</taxon>
    </lineage>
</organism>
<dbReference type="EMBL" id="CP063458">
    <property type="protein sequence ID" value="QOV91030.1"/>
    <property type="molecule type" value="Genomic_DNA"/>
</dbReference>
<dbReference type="Proteomes" id="UP000593765">
    <property type="component" value="Chromosome"/>
</dbReference>
<evidence type="ECO:0000313" key="1">
    <source>
        <dbReference type="EMBL" id="QOV91030.1"/>
    </source>
</evidence>